<protein>
    <recommendedName>
        <fullName evidence="3">N-acetylmuramic acid 6-phosphate etherase</fullName>
        <shortName evidence="3">MurNAc-6-P etherase</shortName>
        <ecNumber evidence="3">4.2.1.126</ecNumber>
    </recommendedName>
    <alternativeName>
        <fullName evidence="3">N-acetylmuramic acid 6-phosphate hydrolase</fullName>
    </alternativeName>
    <alternativeName>
        <fullName evidence="3">N-acetylmuramic acid 6-phosphate lyase</fullName>
    </alternativeName>
</protein>
<feature type="active site" description="Proton donor" evidence="3">
    <location>
        <position position="83"/>
    </location>
</feature>
<dbReference type="GO" id="GO:0097173">
    <property type="term" value="P:N-acetylmuramic acid catabolic process"/>
    <property type="evidence" value="ECO:0007669"/>
    <property type="project" value="UniProtKB-UniPathway"/>
</dbReference>
<reference evidence="5 6" key="1">
    <citation type="submission" date="2019-03" db="EMBL/GenBank/DDBJ databases">
        <title>Diversity of the mouse oral microbiome.</title>
        <authorList>
            <person name="Joseph S."/>
            <person name="Aduse-Opoku J."/>
            <person name="Curtis M."/>
            <person name="Wade W."/>
            <person name="Hashim A."/>
        </authorList>
    </citation>
    <scope>NUCLEOTIDE SEQUENCE [LARGE SCALE GENOMIC DNA]</scope>
    <source>
        <strain evidence="5 6">WM131</strain>
    </source>
</reference>
<dbReference type="GO" id="GO:0016835">
    <property type="term" value="F:carbon-oxygen lyase activity"/>
    <property type="evidence" value="ECO:0007669"/>
    <property type="project" value="UniProtKB-UniRule"/>
</dbReference>
<dbReference type="Pfam" id="PF20741">
    <property type="entry name" value="GKRP-like_C"/>
    <property type="match status" value="1"/>
</dbReference>
<dbReference type="SUPFAM" id="SSF53697">
    <property type="entry name" value="SIS domain"/>
    <property type="match status" value="1"/>
</dbReference>
<comment type="catalytic activity">
    <reaction evidence="3">
        <text>N-acetyl-D-muramate 6-phosphate + H2O = N-acetyl-D-glucosamine 6-phosphate + (R)-lactate</text>
        <dbReference type="Rhea" id="RHEA:26410"/>
        <dbReference type="ChEBI" id="CHEBI:15377"/>
        <dbReference type="ChEBI" id="CHEBI:16004"/>
        <dbReference type="ChEBI" id="CHEBI:57513"/>
        <dbReference type="ChEBI" id="CHEBI:58722"/>
        <dbReference type="EC" id="4.2.1.126"/>
    </reaction>
</comment>
<dbReference type="InterPro" id="IPR046348">
    <property type="entry name" value="SIS_dom_sf"/>
</dbReference>
<keyword evidence="2 3" id="KW-0119">Carbohydrate metabolism</keyword>
<dbReference type="PANTHER" id="PTHR10088">
    <property type="entry name" value="GLUCOKINASE REGULATORY PROTEIN"/>
    <property type="match status" value="1"/>
</dbReference>
<evidence type="ECO:0000313" key="5">
    <source>
        <dbReference type="EMBL" id="TFU98100.1"/>
    </source>
</evidence>
<accession>A0A4Y9JAQ0</accession>
<dbReference type="UniPathway" id="UPA00342"/>
<keyword evidence="1 3" id="KW-0456">Lyase</keyword>
<comment type="subunit">
    <text evidence="3">Homodimer.</text>
</comment>
<dbReference type="AlphaFoldDB" id="A0A4Y9JAQ0"/>
<dbReference type="InterPro" id="IPR005486">
    <property type="entry name" value="Glucokinase_regulatory_CS"/>
</dbReference>
<evidence type="ECO:0000259" key="4">
    <source>
        <dbReference type="PROSITE" id="PS51464"/>
    </source>
</evidence>
<dbReference type="PROSITE" id="PS01272">
    <property type="entry name" value="GCKR"/>
    <property type="match status" value="1"/>
</dbReference>
<dbReference type="GO" id="GO:0009254">
    <property type="term" value="P:peptidoglycan turnover"/>
    <property type="evidence" value="ECO:0007669"/>
    <property type="project" value="TreeGrafter"/>
</dbReference>
<dbReference type="RefSeq" id="WP_135181783.1">
    <property type="nucleotide sequence ID" value="NZ_JADGKZ010000005.1"/>
</dbReference>
<dbReference type="PANTHER" id="PTHR10088:SF4">
    <property type="entry name" value="GLUCOKINASE REGULATORY PROTEIN"/>
    <property type="match status" value="1"/>
</dbReference>
<dbReference type="GO" id="GO:0016803">
    <property type="term" value="F:ether hydrolase activity"/>
    <property type="evidence" value="ECO:0007669"/>
    <property type="project" value="TreeGrafter"/>
</dbReference>
<dbReference type="NCBIfam" id="TIGR00274">
    <property type="entry name" value="N-acetylmuramic acid 6-phosphate etherase"/>
    <property type="match status" value="1"/>
</dbReference>
<dbReference type="EC" id="4.2.1.126" evidence="3"/>
<proteinExistence type="inferred from homology"/>
<comment type="similarity">
    <text evidence="3">Belongs to the GCKR-like family. MurNAc-6-P etherase subfamily.</text>
</comment>
<dbReference type="STRING" id="1432788.BU202_01120"/>
<dbReference type="FunFam" id="3.40.50.10490:FF:000014">
    <property type="entry name" value="N-acetylmuramic acid 6-phosphate etherase"/>
    <property type="match status" value="1"/>
</dbReference>
<dbReference type="Proteomes" id="UP000297253">
    <property type="component" value="Unassembled WGS sequence"/>
</dbReference>
<dbReference type="EMBL" id="SPPD01000005">
    <property type="protein sequence ID" value="TFU98100.1"/>
    <property type="molecule type" value="Genomic_DNA"/>
</dbReference>
<dbReference type="InterPro" id="IPR001347">
    <property type="entry name" value="SIS_dom"/>
</dbReference>
<sequence>MDIHELHTEQVNPASATIEEMSIAELTAYINQEDQKVAHAVAQVLPQVNRLIEQTVDCVRKQGRILYIGAGTSGRLGILDASECPPTYGVSPELVQGIIAGGPKAILSAQEGAEDAQLAAMEDLQDYQVCDKDMVIGLAASGRTPYVLSALNYARKIGAKTASISCVEGAELSAVADIAIEVLVGPEVVAGSSRMKAGTAQKLILNMISTATMIQLGKVYKGYMVDVQPTNAKLVKRAKQIIQKTTACSEAEAEHVFAQSKQQVKKAILMQLGGVSLDESEALLEKHQDNIVHAIGEFMKNEE</sequence>
<comment type="pathway">
    <text evidence="3">Amino-sugar metabolism; N-acetylmuramate degradation.</text>
</comment>
<dbReference type="NCBIfam" id="NF003915">
    <property type="entry name" value="PRK05441.1"/>
    <property type="match status" value="1"/>
</dbReference>
<evidence type="ECO:0000256" key="1">
    <source>
        <dbReference type="ARBA" id="ARBA00023239"/>
    </source>
</evidence>
<gene>
    <name evidence="3 5" type="primary">murQ</name>
    <name evidence="5" type="ORF">E4T82_05095</name>
</gene>
<dbReference type="InterPro" id="IPR040190">
    <property type="entry name" value="MURQ/GCKR"/>
</dbReference>
<comment type="function">
    <text evidence="3">Specifically catalyzes the cleavage of the D-lactyl ether substituent of MurNAc 6-phosphate, producing GlcNAc 6-phosphate and D-lactate.</text>
</comment>
<dbReference type="Pfam" id="PF22645">
    <property type="entry name" value="GKRP_SIS_N"/>
    <property type="match status" value="1"/>
</dbReference>
<comment type="caution">
    <text evidence="5">The sequence shown here is derived from an EMBL/GenBank/DDBJ whole genome shotgun (WGS) entry which is preliminary data.</text>
</comment>
<comment type="miscellaneous">
    <text evidence="3">A lyase-type mechanism (elimination/hydration) is suggested for the cleavage of the lactyl ether bond of MurNAc 6-phosphate, with the formation of an alpha,beta-unsaturated aldehyde intermediate with (E)-stereochemistry, followed by the syn addition of water to give product.</text>
</comment>
<evidence type="ECO:0000256" key="3">
    <source>
        <dbReference type="HAMAP-Rule" id="MF_00068"/>
    </source>
</evidence>
<name>A0A4Y9JAQ0_9STRE</name>
<dbReference type="GO" id="GO:0046348">
    <property type="term" value="P:amino sugar catabolic process"/>
    <property type="evidence" value="ECO:0007669"/>
    <property type="project" value="InterPro"/>
</dbReference>
<dbReference type="GO" id="GO:0097367">
    <property type="term" value="F:carbohydrate derivative binding"/>
    <property type="evidence" value="ECO:0007669"/>
    <property type="project" value="InterPro"/>
</dbReference>
<feature type="domain" description="SIS" evidence="4">
    <location>
        <begin position="55"/>
        <end position="218"/>
    </location>
</feature>
<dbReference type="PROSITE" id="PS51464">
    <property type="entry name" value="SIS"/>
    <property type="match status" value="1"/>
</dbReference>
<dbReference type="InterPro" id="IPR005488">
    <property type="entry name" value="Etherase_MurQ"/>
</dbReference>
<dbReference type="OrthoDB" id="9813395at2"/>
<dbReference type="CDD" id="cd05007">
    <property type="entry name" value="SIS_Etherase"/>
    <property type="match status" value="1"/>
</dbReference>
<dbReference type="Gene3D" id="3.40.50.10490">
    <property type="entry name" value="Glucose-6-phosphate isomerase like protein, domain 1"/>
    <property type="match status" value="1"/>
</dbReference>
<evidence type="ECO:0000256" key="2">
    <source>
        <dbReference type="ARBA" id="ARBA00023277"/>
    </source>
</evidence>
<evidence type="ECO:0000313" key="6">
    <source>
        <dbReference type="Proteomes" id="UP000297253"/>
    </source>
</evidence>
<feature type="active site" evidence="3">
    <location>
        <position position="114"/>
    </location>
</feature>
<organism evidence="5 6">
    <name type="scientific">Streptococcus cuniculi</name>
    <dbReference type="NCBI Taxonomy" id="1432788"/>
    <lineage>
        <taxon>Bacteria</taxon>
        <taxon>Bacillati</taxon>
        <taxon>Bacillota</taxon>
        <taxon>Bacilli</taxon>
        <taxon>Lactobacillales</taxon>
        <taxon>Streptococcaceae</taxon>
        <taxon>Streptococcus</taxon>
    </lineage>
</organism>
<dbReference type="NCBIfam" id="NF009222">
    <property type="entry name" value="PRK12570.1"/>
    <property type="match status" value="1"/>
</dbReference>
<dbReference type="Gene3D" id="1.10.8.1080">
    <property type="match status" value="1"/>
</dbReference>
<dbReference type="HAMAP" id="MF_00068">
    <property type="entry name" value="MurQ"/>
    <property type="match status" value="1"/>
</dbReference>